<accession>A0A1L9UNT0</accession>
<keyword evidence="7" id="KW-0804">Transcription</keyword>
<evidence type="ECO:0000256" key="2">
    <source>
        <dbReference type="ARBA" id="ARBA00022723"/>
    </source>
</evidence>
<dbReference type="EMBL" id="KV878682">
    <property type="protein sequence ID" value="OJJ73395.1"/>
    <property type="molecule type" value="Genomic_DNA"/>
</dbReference>
<dbReference type="InterPro" id="IPR036236">
    <property type="entry name" value="Znf_C2H2_sf"/>
</dbReference>
<dbReference type="PROSITE" id="PS00028">
    <property type="entry name" value="ZINC_FINGER_C2H2_1"/>
    <property type="match status" value="2"/>
</dbReference>
<dbReference type="InterPro" id="IPR013087">
    <property type="entry name" value="Znf_C2H2_type"/>
</dbReference>
<keyword evidence="11" id="KW-0812">Transmembrane</keyword>
<dbReference type="GeneID" id="93575026"/>
<dbReference type="GO" id="GO:0000785">
    <property type="term" value="C:chromatin"/>
    <property type="evidence" value="ECO:0007669"/>
    <property type="project" value="TreeGrafter"/>
</dbReference>
<evidence type="ECO:0000259" key="12">
    <source>
        <dbReference type="PROSITE" id="PS50157"/>
    </source>
</evidence>
<dbReference type="GO" id="GO:0005634">
    <property type="term" value="C:nucleus"/>
    <property type="evidence" value="ECO:0007669"/>
    <property type="project" value="UniProtKB-SubCell"/>
</dbReference>
<keyword evidence="11" id="KW-0472">Membrane</keyword>
<evidence type="ECO:0000313" key="13">
    <source>
        <dbReference type="EMBL" id="OJJ73395.1"/>
    </source>
</evidence>
<dbReference type="InterPro" id="IPR051059">
    <property type="entry name" value="VerF-like"/>
</dbReference>
<dbReference type="STRING" id="767769.A0A1L9UNT0"/>
<evidence type="ECO:0000256" key="9">
    <source>
        <dbReference type="PROSITE-ProRule" id="PRU00042"/>
    </source>
</evidence>
<dbReference type="RefSeq" id="XP_067480643.1">
    <property type="nucleotide sequence ID" value="XM_067622538.1"/>
</dbReference>
<evidence type="ECO:0000256" key="7">
    <source>
        <dbReference type="ARBA" id="ARBA00023163"/>
    </source>
</evidence>
<dbReference type="SMART" id="SM00355">
    <property type="entry name" value="ZnF_C2H2"/>
    <property type="match status" value="2"/>
</dbReference>
<dbReference type="OrthoDB" id="1405595at2759"/>
<dbReference type="PROSITE" id="PS50157">
    <property type="entry name" value="ZINC_FINGER_C2H2_2"/>
    <property type="match status" value="2"/>
</dbReference>
<name>A0A1L9UNT0_ASPBC</name>
<keyword evidence="8" id="KW-0539">Nucleus</keyword>
<evidence type="ECO:0000256" key="8">
    <source>
        <dbReference type="ARBA" id="ARBA00023242"/>
    </source>
</evidence>
<reference evidence="14" key="1">
    <citation type="journal article" date="2017" name="Genome Biol.">
        <title>Comparative genomics reveals high biological diversity and specific adaptations in the industrially and medically important fungal genus Aspergillus.</title>
        <authorList>
            <person name="de Vries R.P."/>
            <person name="Riley R."/>
            <person name="Wiebenga A."/>
            <person name="Aguilar-Osorio G."/>
            <person name="Amillis S."/>
            <person name="Uchima C.A."/>
            <person name="Anderluh G."/>
            <person name="Asadollahi M."/>
            <person name="Askin M."/>
            <person name="Barry K."/>
            <person name="Battaglia E."/>
            <person name="Bayram O."/>
            <person name="Benocci T."/>
            <person name="Braus-Stromeyer S.A."/>
            <person name="Caldana C."/>
            <person name="Canovas D."/>
            <person name="Cerqueira G.C."/>
            <person name="Chen F."/>
            <person name="Chen W."/>
            <person name="Choi C."/>
            <person name="Clum A."/>
            <person name="Dos Santos R.A."/>
            <person name="Damasio A.R."/>
            <person name="Diallinas G."/>
            <person name="Emri T."/>
            <person name="Fekete E."/>
            <person name="Flipphi M."/>
            <person name="Freyberg S."/>
            <person name="Gallo A."/>
            <person name="Gournas C."/>
            <person name="Habgood R."/>
            <person name="Hainaut M."/>
            <person name="Harispe M.L."/>
            <person name="Henrissat B."/>
            <person name="Hilden K.S."/>
            <person name="Hope R."/>
            <person name="Hossain A."/>
            <person name="Karabika E."/>
            <person name="Karaffa L."/>
            <person name="Karanyi Z."/>
            <person name="Krasevec N."/>
            <person name="Kuo A."/>
            <person name="Kusch H."/>
            <person name="LaButti K."/>
            <person name="Lagendijk E.L."/>
            <person name="Lapidus A."/>
            <person name="Levasseur A."/>
            <person name="Lindquist E."/>
            <person name="Lipzen A."/>
            <person name="Logrieco A.F."/>
            <person name="MacCabe A."/>
            <person name="Maekelae M.R."/>
            <person name="Malavazi I."/>
            <person name="Melin P."/>
            <person name="Meyer V."/>
            <person name="Mielnichuk N."/>
            <person name="Miskei M."/>
            <person name="Molnar A.P."/>
            <person name="Mule G."/>
            <person name="Ngan C.Y."/>
            <person name="Orejas M."/>
            <person name="Orosz E."/>
            <person name="Ouedraogo J.P."/>
            <person name="Overkamp K.M."/>
            <person name="Park H.-S."/>
            <person name="Perrone G."/>
            <person name="Piumi F."/>
            <person name="Punt P.J."/>
            <person name="Ram A.F."/>
            <person name="Ramon A."/>
            <person name="Rauscher S."/>
            <person name="Record E."/>
            <person name="Riano-Pachon D.M."/>
            <person name="Robert V."/>
            <person name="Roehrig J."/>
            <person name="Ruller R."/>
            <person name="Salamov A."/>
            <person name="Salih N.S."/>
            <person name="Samson R.A."/>
            <person name="Sandor E."/>
            <person name="Sanguinetti M."/>
            <person name="Schuetze T."/>
            <person name="Sepcic K."/>
            <person name="Shelest E."/>
            <person name="Sherlock G."/>
            <person name="Sophianopoulou V."/>
            <person name="Squina F.M."/>
            <person name="Sun H."/>
            <person name="Susca A."/>
            <person name="Todd R.B."/>
            <person name="Tsang A."/>
            <person name="Unkles S.E."/>
            <person name="van de Wiele N."/>
            <person name="van Rossen-Uffink D."/>
            <person name="Oliveira J.V."/>
            <person name="Vesth T.C."/>
            <person name="Visser J."/>
            <person name="Yu J.-H."/>
            <person name="Zhou M."/>
            <person name="Andersen M.R."/>
            <person name="Archer D.B."/>
            <person name="Baker S.E."/>
            <person name="Benoit I."/>
            <person name="Brakhage A.A."/>
            <person name="Braus G.H."/>
            <person name="Fischer R."/>
            <person name="Frisvad J.C."/>
            <person name="Goldman G.H."/>
            <person name="Houbraken J."/>
            <person name="Oakley B."/>
            <person name="Pocsi I."/>
            <person name="Scazzocchio C."/>
            <person name="Seiboth B."/>
            <person name="vanKuyk P.A."/>
            <person name="Wortman J."/>
            <person name="Dyer P.S."/>
            <person name="Grigoriev I.V."/>
        </authorList>
    </citation>
    <scope>NUCLEOTIDE SEQUENCE [LARGE SCALE GENOMIC DNA]</scope>
    <source>
        <strain evidence="14">CBS 101740 / IMI 381727 / IBT 21946</strain>
    </source>
</reference>
<dbReference type="PANTHER" id="PTHR40626:SF18">
    <property type="entry name" value="NICOTINATE CATABOLISM CLUSTER-SPECIFIC TRANSCRIPTION FACTOR"/>
    <property type="match status" value="1"/>
</dbReference>
<keyword evidence="5" id="KW-0862">Zinc</keyword>
<dbReference type="Pfam" id="PF04082">
    <property type="entry name" value="Fungal_trans"/>
    <property type="match status" value="1"/>
</dbReference>
<feature type="transmembrane region" description="Helical" evidence="11">
    <location>
        <begin position="385"/>
        <end position="404"/>
    </location>
</feature>
<evidence type="ECO:0000256" key="5">
    <source>
        <dbReference type="ARBA" id="ARBA00022833"/>
    </source>
</evidence>
<feature type="domain" description="C2H2-type" evidence="12">
    <location>
        <begin position="18"/>
        <end position="47"/>
    </location>
</feature>
<comment type="subcellular location">
    <subcellularLocation>
        <location evidence="1">Nucleus</location>
    </subcellularLocation>
</comment>
<evidence type="ECO:0000256" key="11">
    <source>
        <dbReference type="SAM" id="Phobius"/>
    </source>
</evidence>
<evidence type="ECO:0000313" key="14">
    <source>
        <dbReference type="Proteomes" id="UP000184499"/>
    </source>
</evidence>
<feature type="region of interest" description="Disordered" evidence="10">
    <location>
        <begin position="219"/>
        <end position="242"/>
    </location>
</feature>
<sequence length="453" mass="49621">MTVDRKKLQADRSRAKRYRCAIAACDKSFTRLSHLQRHSLNHSETRWVCNRCNAPFKRLDLLERHKVRHTTKDGLAGGPGLGILQSRQKTISGVRMASDSGATSPSLPRKDTEKSKSFMDLAHPLSSLPLGSQQGVRGDDVSAGKMPGESGLHSTGPFLDAADMESVTSPSMHLCEMGNMYYDSAFDLVHFDVMGLTCSPPAASPTLPHIGVEHGDIRQGIQQRSPSPKKTPRINGGGAQSSHLGIASECHETQSVCGVQCTYDAMCLQSLMQDVVLQTAEKKTQEPTLNLGGKIALSLSKRDEILNLLAGIHPVTPEGTTIDGNNALLSVENLQEYINQFLRHFSSSYPMIHVATLEMTSADPIFLLSIIILGQTYKNKNTHQLSVYLYGALVPYILSGLMSIPVPDLSLLQAFLILECLGMYRAGPFQRENAMLIHTLLFSVRISPISRKE</sequence>
<keyword evidence="2" id="KW-0479">Metal-binding</keyword>
<dbReference type="PANTHER" id="PTHR40626">
    <property type="entry name" value="MIP31509P"/>
    <property type="match status" value="1"/>
</dbReference>
<proteinExistence type="predicted"/>
<keyword evidence="14" id="KW-1185">Reference proteome</keyword>
<feature type="transmembrane region" description="Helical" evidence="11">
    <location>
        <begin position="351"/>
        <end position="373"/>
    </location>
</feature>
<feature type="region of interest" description="Disordered" evidence="10">
    <location>
        <begin position="92"/>
        <end position="157"/>
    </location>
</feature>
<evidence type="ECO:0000256" key="10">
    <source>
        <dbReference type="SAM" id="MobiDB-lite"/>
    </source>
</evidence>
<dbReference type="Proteomes" id="UP000184499">
    <property type="component" value="Unassembled WGS sequence"/>
</dbReference>
<feature type="domain" description="C2H2-type" evidence="12">
    <location>
        <begin position="47"/>
        <end position="74"/>
    </location>
</feature>
<dbReference type="AlphaFoldDB" id="A0A1L9UNT0"/>
<dbReference type="GO" id="GO:0006351">
    <property type="term" value="P:DNA-templated transcription"/>
    <property type="evidence" value="ECO:0007669"/>
    <property type="project" value="InterPro"/>
</dbReference>
<keyword evidence="6" id="KW-0805">Transcription regulation</keyword>
<keyword evidence="3" id="KW-0677">Repeat</keyword>
<evidence type="ECO:0000256" key="6">
    <source>
        <dbReference type="ARBA" id="ARBA00023015"/>
    </source>
</evidence>
<dbReference type="InterPro" id="IPR007219">
    <property type="entry name" value="XnlR_reg_dom"/>
</dbReference>
<dbReference type="VEuPathDB" id="FungiDB:ASPBRDRAFT_28636"/>
<dbReference type="Gene3D" id="3.30.160.60">
    <property type="entry name" value="Classic Zinc Finger"/>
    <property type="match status" value="1"/>
</dbReference>
<protein>
    <recommendedName>
        <fullName evidence="12">C2H2-type domain-containing protein</fullName>
    </recommendedName>
</protein>
<feature type="compositionally biased region" description="Basic and acidic residues" evidence="10">
    <location>
        <begin position="108"/>
        <end position="117"/>
    </location>
</feature>
<dbReference type="GO" id="GO:0008270">
    <property type="term" value="F:zinc ion binding"/>
    <property type="evidence" value="ECO:0007669"/>
    <property type="project" value="UniProtKB-KW"/>
</dbReference>
<dbReference type="SUPFAM" id="SSF57667">
    <property type="entry name" value="beta-beta-alpha zinc fingers"/>
    <property type="match status" value="1"/>
</dbReference>
<organism evidence="13 14">
    <name type="scientific">Aspergillus brasiliensis (strain CBS 101740 / IMI 381727 / IBT 21946)</name>
    <dbReference type="NCBI Taxonomy" id="767769"/>
    <lineage>
        <taxon>Eukaryota</taxon>
        <taxon>Fungi</taxon>
        <taxon>Dikarya</taxon>
        <taxon>Ascomycota</taxon>
        <taxon>Pezizomycotina</taxon>
        <taxon>Eurotiomycetes</taxon>
        <taxon>Eurotiomycetidae</taxon>
        <taxon>Eurotiales</taxon>
        <taxon>Aspergillaceae</taxon>
        <taxon>Aspergillus</taxon>
        <taxon>Aspergillus subgen. Circumdati</taxon>
    </lineage>
</organism>
<evidence type="ECO:0000256" key="4">
    <source>
        <dbReference type="ARBA" id="ARBA00022771"/>
    </source>
</evidence>
<dbReference type="GO" id="GO:0000981">
    <property type="term" value="F:DNA-binding transcription factor activity, RNA polymerase II-specific"/>
    <property type="evidence" value="ECO:0007669"/>
    <property type="project" value="InterPro"/>
</dbReference>
<keyword evidence="4 9" id="KW-0863">Zinc-finger</keyword>
<evidence type="ECO:0000256" key="1">
    <source>
        <dbReference type="ARBA" id="ARBA00004123"/>
    </source>
</evidence>
<keyword evidence="11" id="KW-1133">Transmembrane helix</keyword>
<evidence type="ECO:0000256" key="3">
    <source>
        <dbReference type="ARBA" id="ARBA00022737"/>
    </source>
</evidence>
<gene>
    <name evidence="13" type="ORF">ASPBRDRAFT_28636</name>
</gene>
<dbReference type="GO" id="GO:0000978">
    <property type="term" value="F:RNA polymerase II cis-regulatory region sequence-specific DNA binding"/>
    <property type="evidence" value="ECO:0007669"/>
    <property type="project" value="InterPro"/>
</dbReference>